<feature type="region of interest" description="Disordered" evidence="1">
    <location>
        <begin position="85"/>
        <end position="105"/>
    </location>
</feature>
<feature type="compositionally biased region" description="Basic and acidic residues" evidence="1">
    <location>
        <begin position="96"/>
        <end position="105"/>
    </location>
</feature>
<evidence type="ECO:0000256" key="1">
    <source>
        <dbReference type="SAM" id="MobiDB-lite"/>
    </source>
</evidence>
<reference evidence="3" key="1">
    <citation type="submission" date="2024-04" db="EMBL/GenBank/DDBJ databases">
        <authorList>
            <person name="Shaw F."/>
            <person name="Minotto A."/>
        </authorList>
    </citation>
    <scope>NUCLEOTIDE SEQUENCE [LARGE SCALE GENOMIC DNA]</scope>
</reference>
<evidence type="ECO:0000313" key="2">
    <source>
        <dbReference type="EMBL" id="CAL1712949.1"/>
    </source>
</evidence>
<dbReference type="Proteomes" id="UP001497453">
    <property type="component" value="Chromosome 7"/>
</dbReference>
<name>A0ABP1E144_9APHY</name>
<gene>
    <name evidence="2" type="ORF">GFSPODELE1_LOCUS9083</name>
</gene>
<sequence length="105" mass="11957">MLVNTNHNQYTSQIEMIYIRIQMAQVSFPPTSGYSSIGTYPEDHEKVDAQLEDTNKGARHHPASPEVHCVTANMKKHQLLPPHIPRLQSHINIPLRHTDRGSRPT</sequence>
<keyword evidence="3" id="KW-1185">Reference proteome</keyword>
<protein>
    <submittedName>
        <fullName evidence="2">Uncharacterized protein</fullName>
    </submittedName>
</protein>
<dbReference type="EMBL" id="OZ037950">
    <property type="protein sequence ID" value="CAL1712949.1"/>
    <property type="molecule type" value="Genomic_DNA"/>
</dbReference>
<proteinExistence type="predicted"/>
<accession>A0ABP1E144</accession>
<organism evidence="2 3">
    <name type="scientific">Somion occarium</name>
    <dbReference type="NCBI Taxonomy" id="3059160"/>
    <lineage>
        <taxon>Eukaryota</taxon>
        <taxon>Fungi</taxon>
        <taxon>Dikarya</taxon>
        <taxon>Basidiomycota</taxon>
        <taxon>Agaricomycotina</taxon>
        <taxon>Agaricomycetes</taxon>
        <taxon>Polyporales</taxon>
        <taxon>Cerrenaceae</taxon>
        <taxon>Somion</taxon>
    </lineage>
</organism>
<evidence type="ECO:0000313" key="3">
    <source>
        <dbReference type="Proteomes" id="UP001497453"/>
    </source>
</evidence>